<dbReference type="EMBL" id="CP130613">
    <property type="protein sequence ID" value="WKW16336.1"/>
    <property type="molecule type" value="Genomic_DNA"/>
</dbReference>
<sequence length="263" mass="27750">MKLQTARGTVGFEESGSGLPVVLLHGFPHDRTLWAAQLAAAPAGARMIALDLPGFGESDSAEVPSLDHWADWVVAALDALAIERAVIGGLSMGGYLAFALWRRHPQRILGLILADTRAGADTLEGQEKRVAMQAQVLKEGPGAIAAAMLPGMVGKTTRAERPRAVEYLDAMMRRASVEAIHDALDALRTRPDSTPTLATITVPTLIICGEEDVLTPVKESEAMHAAIADAQLALIPGAGHASCVEHPSAFNALLSGFVQARFP</sequence>
<protein>
    <submittedName>
        <fullName evidence="3">Alpha/beta fold hydrolase</fullName>
    </submittedName>
</protein>
<feature type="domain" description="AB hydrolase-1" evidence="1">
    <location>
        <begin position="20"/>
        <end position="247"/>
    </location>
</feature>
<keyword evidence="4" id="KW-1185">Reference proteome</keyword>
<proteinExistence type="predicted"/>
<dbReference type="EMBL" id="CP130612">
    <property type="protein sequence ID" value="WKW13429.1"/>
    <property type="molecule type" value="Genomic_DNA"/>
</dbReference>
<dbReference type="Gene3D" id="3.40.50.1820">
    <property type="entry name" value="alpha/beta hydrolase"/>
    <property type="match status" value="1"/>
</dbReference>
<dbReference type="GO" id="GO:0016787">
    <property type="term" value="F:hydrolase activity"/>
    <property type="evidence" value="ECO:0007669"/>
    <property type="project" value="UniProtKB-KW"/>
</dbReference>
<dbReference type="KEGG" id="pspc:Strain318_002749"/>
<dbReference type="Proteomes" id="UP001229955">
    <property type="component" value="Chromosome"/>
</dbReference>
<dbReference type="PANTHER" id="PTHR43798">
    <property type="entry name" value="MONOACYLGLYCEROL LIPASE"/>
    <property type="match status" value="1"/>
</dbReference>
<dbReference type="SUPFAM" id="SSF53474">
    <property type="entry name" value="alpha/beta-Hydrolases"/>
    <property type="match status" value="1"/>
</dbReference>
<dbReference type="RefSeq" id="WP_367886285.1">
    <property type="nucleotide sequence ID" value="NZ_CP130612.1"/>
</dbReference>
<dbReference type="Pfam" id="PF00561">
    <property type="entry name" value="Abhydrolase_1"/>
    <property type="match status" value="1"/>
</dbReference>
<evidence type="ECO:0000313" key="2">
    <source>
        <dbReference type="EMBL" id="WKW13429.1"/>
    </source>
</evidence>
<organism evidence="3 4">
    <name type="scientific">Pseudogemmatithrix spongiicola</name>
    <dbReference type="NCBI Taxonomy" id="3062599"/>
    <lineage>
        <taxon>Bacteria</taxon>
        <taxon>Pseudomonadati</taxon>
        <taxon>Gemmatimonadota</taxon>
        <taxon>Gemmatimonadia</taxon>
        <taxon>Gemmatimonadales</taxon>
        <taxon>Gemmatimonadaceae</taxon>
        <taxon>Pseudogemmatithrix</taxon>
    </lineage>
</organism>
<dbReference type="AlphaFoldDB" id="A0AA49K260"/>
<keyword evidence="3" id="KW-0378">Hydrolase</keyword>
<dbReference type="InterPro" id="IPR050266">
    <property type="entry name" value="AB_hydrolase_sf"/>
</dbReference>
<accession>A0AA49JWZ6</accession>
<name>A0AA49K260_9BACT</name>
<dbReference type="InterPro" id="IPR000073">
    <property type="entry name" value="AB_hydrolase_1"/>
</dbReference>
<accession>A0AA49K260</accession>
<reference evidence="3" key="1">
    <citation type="submission" date="2023-07" db="EMBL/GenBank/DDBJ databases">
        <authorList>
            <person name="Haufschild T."/>
            <person name="Kallscheuer N."/>
            <person name="Hammer J."/>
            <person name="Kohn T."/>
            <person name="Kabuu M."/>
            <person name="Jogler M."/>
            <person name="Wohfarth N."/>
            <person name="Heuer A."/>
            <person name="Rohde M."/>
            <person name="van Teeseling M.C.F."/>
            <person name="Jogler C."/>
        </authorList>
    </citation>
    <scope>NUCLEOTIDE SEQUENCE</scope>
    <source>
        <strain evidence="2">Strain 138</strain>
        <strain evidence="3">Strain 318</strain>
    </source>
</reference>
<dbReference type="InterPro" id="IPR029058">
    <property type="entry name" value="AB_hydrolase_fold"/>
</dbReference>
<evidence type="ECO:0000313" key="3">
    <source>
        <dbReference type="EMBL" id="WKW16336.1"/>
    </source>
</evidence>
<evidence type="ECO:0000313" key="4">
    <source>
        <dbReference type="Proteomes" id="UP001229955"/>
    </source>
</evidence>
<evidence type="ECO:0000259" key="1">
    <source>
        <dbReference type="Pfam" id="PF00561"/>
    </source>
</evidence>
<dbReference type="PRINTS" id="PR00111">
    <property type="entry name" value="ABHYDROLASE"/>
</dbReference>
<gene>
    <name evidence="2" type="ORF">Strain138_002749</name>
    <name evidence="3" type="ORF">Strain318_002749</name>
</gene>